<evidence type="ECO:0000313" key="2">
    <source>
        <dbReference type="EMBL" id="PYE53087.1"/>
    </source>
</evidence>
<dbReference type="Proteomes" id="UP000248326">
    <property type="component" value="Unassembled WGS sequence"/>
</dbReference>
<dbReference type="PANTHER" id="PTHR43194:SF5">
    <property type="entry name" value="PIMELOYL-[ACYL-CARRIER PROTEIN] METHYL ESTER ESTERASE"/>
    <property type="match status" value="1"/>
</dbReference>
<dbReference type="Gene3D" id="3.40.50.1820">
    <property type="entry name" value="alpha/beta hydrolase"/>
    <property type="match status" value="1"/>
</dbReference>
<dbReference type="PRINTS" id="PR00111">
    <property type="entry name" value="ABHYDROLASE"/>
</dbReference>
<dbReference type="EMBL" id="QJSX01000010">
    <property type="protein sequence ID" value="PYE53087.1"/>
    <property type="molecule type" value="Genomic_DNA"/>
</dbReference>
<reference evidence="2 3" key="1">
    <citation type="submission" date="2018-06" db="EMBL/GenBank/DDBJ databases">
        <title>Genomic Encyclopedia of Type Strains, Phase IV (KMG-IV): sequencing the most valuable type-strain genomes for metagenomic binning, comparative biology and taxonomic classification.</title>
        <authorList>
            <person name="Goeker M."/>
        </authorList>
    </citation>
    <scope>NUCLEOTIDE SEQUENCE [LARGE SCALE GENOMIC DNA]</scope>
    <source>
        <strain evidence="2 3">DSM 18048</strain>
    </source>
</reference>
<dbReference type="AlphaFoldDB" id="A0A318S4T0"/>
<dbReference type="Pfam" id="PF00561">
    <property type="entry name" value="Abhydrolase_1"/>
    <property type="match status" value="1"/>
</dbReference>
<dbReference type="OrthoDB" id="9797695at2"/>
<sequence>MRTYELFEHDGRSLSFTKSGDGPPLVLVHGLSGSRRWWRRNVAAFERRFTVYRLELVGFGYARRQTPLPLKASAALLARWLRDSDVPPAHVLGHSMGGHTCIHLAAAYPDLVRKLVLATPTGLLRSSWFRAALKLPQAGLWGRPDFLPIVATDALRAGVLTLYRASRELLRDDVSTLCALVQAPTLVISGGRDVLVPPEVGLSVSKCIPDARHVLLSNAGHVVMWDAPTEFNDAVLNFLEDA</sequence>
<proteinExistence type="predicted"/>
<evidence type="ECO:0000313" key="3">
    <source>
        <dbReference type="Proteomes" id="UP000248326"/>
    </source>
</evidence>
<feature type="domain" description="AB hydrolase-1" evidence="1">
    <location>
        <begin position="23"/>
        <end position="162"/>
    </location>
</feature>
<dbReference type="InterPro" id="IPR050228">
    <property type="entry name" value="Carboxylesterase_BioH"/>
</dbReference>
<comment type="caution">
    <text evidence="2">The sequence shown here is derived from an EMBL/GenBank/DDBJ whole genome shotgun (WGS) entry which is preliminary data.</text>
</comment>
<dbReference type="SUPFAM" id="SSF53474">
    <property type="entry name" value="alpha/beta-Hydrolases"/>
    <property type="match status" value="1"/>
</dbReference>
<dbReference type="RefSeq" id="WP_110887297.1">
    <property type="nucleotide sequence ID" value="NZ_QJSX01000010.1"/>
</dbReference>
<dbReference type="InterPro" id="IPR029058">
    <property type="entry name" value="AB_hydrolase_fold"/>
</dbReference>
<dbReference type="PANTHER" id="PTHR43194">
    <property type="entry name" value="HYDROLASE ALPHA/BETA FOLD FAMILY"/>
    <property type="match status" value="1"/>
</dbReference>
<organism evidence="2 3">
    <name type="scientific">Deinococcus yavapaiensis KR-236</name>
    <dbReference type="NCBI Taxonomy" id="694435"/>
    <lineage>
        <taxon>Bacteria</taxon>
        <taxon>Thermotogati</taxon>
        <taxon>Deinococcota</taxon>
        <taxon>Deinococci</taxon>
        <taxon>Deinococcales</taxon>
        <taxon>Deinococcaceae</taxon>
        <taxon>Deinococcus</taxon>
    </lineage>
</organism>
<protein>
    <submittedName>
        <fullName evidence="2">Pimeloyl-ACP methyl ester carboxylesterase</fullName>
    </submittedName>
</protein>
<name>A0A318S4T0_9DEIO</name>
<dbReference type="InterPro" id="IPR000073">
    <property type="entry name" value="AB_hydrolase_1"/>
</dbReference>
<keyword evidence="3" id="KW-1185">Reference proteome</keyword>
<evidence type="ECO:0000259" key="1">
    <source>
        <dbReference type="Pfam" id="PF00561"/>
    </source>
</evidence>
<gene>
    <name evidence="2" type="ORF">DES52_11070</name>
</gene>
<accession>A0A318S4T0</accession>